<dbReference type="Pfam" id="PF04654">
    <property type="entry name" value="DUF599"/>
    <property type="match status" value="1"/>
</dbReference>
<dbReference type="PANTHER" id="PTHR31881:SF6">
    <property type="entry name" value="OS09G0494600 PROTEIN"/>
    <property type="match status" value="1"/>
</dbReference>
<keyword evidence="3" id="KW-1185">Reference proteome</keyword>
<comment type="caution">
    <text evidence="2">The sequence shown here is derived from an EMBL/GenBank/DDBJ whole genome shotgun (WGS) entry which is preliminary data.</text>
</comment>
<evidence type="ECO:0008006" key="4">
    <source>
        <dbReference type="Google" id="ProtNLM"/>
    </source>
</evidence>
<dbReference type="EMBL" id="QZWG01000009">
    <property type="protein sequence ID" value="RZB92262.1"/>
    <property type="molecule type" value="Genomic_DNA"/>
</dbReference>
<reference evidence="2 3" key="1">
    <citation type="submission" date="2018-09" db="EMBL/GenBank/DDBJ databases">
        <title>A high-quality reference genome of wild soybean provides a powerful tool to mine soybean genomes.</title>
        <authorList>
            <person name="Xie M."/>
            <person name="Chung C.Y.L."/>
            <person name="Li M.-W."/>
            <person name="Wong F.-L."/>
            <person name="Chan T.-F."/>
            <person name="Lam H.-M."/>
        </authorList>
    </citation>
    <scope>NUCLEOTIDE SEQUENCE [LARGE SCALE GENOMIC DNA]</scope>
    <source>
        <strain evidence="3">cv. W05</strain>
        <tissue evidence="2">Hypocotyl of etiolated seedlings</tissue>
    </source>
</reference>
<feature type="transmembrane region" description="Helical" evidence="1">
    <location>
        <begin position="77"/>
        <end position="95"/>
    </location>
</feature>
<sequence length="236" mass="26421">MEWRTCYLDMTLIPLGLLINIGYHVWLCYKVRTQASLTIFGIDADGRCSWVPAMIKDIEKNNIVAIQNIRNMIMGSIFMASTSILLCCGLGAMISSTYSVKKPLIDSIYGAHGEFVLALKYATLFTIFLFSFLFHSLSVRFLTQLSILICTPQDAIMTLVTPEYLTELLRKATFLNIVGNRILHTGLALLLWICGPVMAFLCSVAMLLVLHKLDFVARKEKIKVGITEESGTQPEI</sequence>
<name>A0A445J1J5_GLYSO</name>
<protein>
    <recommendedName>
        <fullName evidence="4">DUF599 domain-containing protein</fullName>
    </recommendedName>
</protein>
<keyword evidence="1" id="KW-0472">Membrane</keyword>
<feature type="transmembrane region" description="Helical" evidence="1">
    <location>
        <begin position="12"/>
        <end position="29"/>
    </location>
</feature>
<dbReference type="AlphaFoldDB" id="A0A445J1J5"/>
<organism evidence="2 3">
    <name type="scientific">Glycine soja</name>
    <name type="common">Wild soybean</name>
    <dbReference type="NCBI Taxonomy" id="3848"/>
    <lineage>
        <taxon>Eukaryota</taxon>
        <taxon>Viridiplantae</taxon>
        <taxon>Streptophyta</taxon>
        <taxon>Embryophyta</taxon>
        <taxon>Tracheophyta</taxon>
        <taxon>Spermatophyta</taxon>
        <taxon>Magnoliopsida</taxon>
        <taxon>eudicotyledons</taxon>
        <taxon>Gunneridae</taxon>
        <taxon>Pentapetalae</taxon>
        <taxon>rosids</taxon>
        <taxon>fabids</taxon>
        <taxon>Fabales</taxon>
        <taxon>Fabaceae</taxon>
        <taxon>Papilionoideae</taxon>
        <taxon>50 kb inversion clade</taxon>
        <taxon>NPAAA clade</taxon>
        <taxon>indigoferoid/millettioid clade</taxon>
        <taxon>Phaseoleae</taxon>
        <taxon>Glycine</taxon>
        <taxon>Glycine subgen. Soja</taxon>
    </lineage>
</organism>
<gene>
    <name evidence="2" type="ORF">D0Y65_024325</name>
</gene>
<feature type="transmembrane region" description="Helical" evidence="1">
    <location>
        <begin position="182"/>
        <end position="210"/>
    </location>
</feature>
<dbReference type="Gramene" id="XM_028392336.1">
    <property type="protein sequence ID" value="XP_028248137.1"/>
    <property type="gene ID" value="LOC114425415"/>
</dbReference>
<evidence type="ECO:0000256" key="1">
    <source>
        <dbReference type="SAM" id="Phobius"/>
    </source>
</evidence>
<keyword evidence="1" id="KW-0812">Transmembrane</keyword>
<keyword evidence="1" id="KW-1133">Transmembrane helix</keyword>
<accession>A0A445J1J5</accession>
<dbReference type="PANTHER" id="PTHR31881">
    <property type="match status" value="1"/>
</dbReference>
<evidence type="ECO:0000313" key="2">
    <source>
        <dbReference type="EMBL" id="RZB92262.1"/>
    </source>
</evidence>
<dbReference type="Proteomes" id="UP000289340">
    <property type="component" value="Chromosome 9"/>
</dbReference>
<dbReference type="InterPro" id="IPR006747">
    <property type="entry name" value="DUF599"/>
</dbReference>
<proteinExistence type="predicted"/>
<feature type="transmembrane region" description="Helical" evidence="1">
    <location>
        <begin position="115"/>
        <end position="134"/>
    </location>
</feature>
<evidence type="ECO:0000313" key="3">
    <source>
        <dbReference type="Proteomes" id="UP000289340"/>
    </source>
</evidence>